<evidence type="ECO:0000256" key="1">
    <source>
        <dbReference type="ARBA" id="ARBA00004141"/>
    </source>
</evidence>
<dbReference type="OrthoDB" id="1932925at2759"/>
<evidence type="ECO:0000256" key="3">
    <source>
        <dbReference type="SAM" id="MobiDB-lite"/>
    </source>
</evidence>
<feature type="transmembrane region" description="Helical" evidence="4">
    <location>
        <begin position="1046"/>
        <end position="1064"/>
    </location>
</feature>
<feature type="transmembrane region" description="Helical" evidence="4">
    <location>
        <begin position="362"/>
        <end position="380"/>
    </location>
</feature>
<feature type="transmembrane region" description="Helical" evidence="4">
    <location>
        <begin position="284"/>
        <end position="303"/>
    </location>
</feature>
<feature type="transmembrane region" description="Helical" evidence="4">
    <location>
        <begin position="779"/>
        <end position="799"/>
    </location>
</feature>
<dbReference type="Gene3D" id="1.20.1250.20">
    <property type="entry name" value="MFS general substrate transporter like domains"/>
    <property type="match status" value="2"/>
</dbReference>
<feature type="transmembrane region" description="Helical" evidence="4">
    <location>
        <begin position="811"/>
        <end position="831"/>
    </location>
</feature>
<feature type="transmembrane region" description="Helical" evidence="4">
    <location>
        <begin position="723"/>
        <end position="747"/>
    </location>
</feature>
<evidence type="ECO:0000256" key="4">
    <source>
        <dbReference type="SAM" id="Phobius"/>
    </source>
</evidence>
<feature type="transmembrane region" description="Helical" evidence="4">
    <location>
        <begin position="754"/>
        <end position="773"/>
    </location>
</feature>
<feature type="transmembrane region" description="Helical" evidence="4">
    <location>
        <begin position="310"/>
        <end position="328"/>
    </location>
</feature>
<keyword evidence="6" id="KW-0808">Transferase</keyword>
<dbReference type="GO" id="GO:0022857">
    <property type="term" value="F:transmembrane transporter activity"/>
    <property type="evidence" value="ECO:0007669"/>
    <property type="project" value="InterPro"/>
</dbReference>
<name>A0A0N1GZI8_9EURO</name>
<feature type="transmembrane region" description="Helical" evidence="4">
    <location>
        <begin position="972"/>
        <end position="993"/>
    </location>
</feature>
<protein>
    <submittedName>
        <fullName evidence="6">Putative O-acetyltransferase CAS1</fullName>
    </submittedName>
</protein>
<feature type="transmembrane region" description="Helical" evidence="4">
    <location>
        <begin position="244"/>
        <end position="264"/>
    </location>
</feature>
<dbReference type="RefSeq" id="XP_017996585.1">
    <property type="nucleotide sequence ID" value="XM_018150558.1"/>
</dbReference>
<dbReference type="AlphaFoldDB" id="A0A0N1GZI8"/>
<dbReference type="InterPro" id="IPR012419">
    <property type="entry name" value="Cas1_AcylTrans_dom"/>
</dbReference>
<dbReference type="GO" id="GO:0016020">
    <property type="term" value="C:membrane"/>
    <property type="evidence" value="ECO:0007669"/>
    <property type="project" value="UniProtKB-SubCell"/>
</dbReference>
<keyword evidence="4" id="KW-0812">Transmembrane</keyword>
<feature type="region of interest" description="Disordered" evidence="3">
    <location>
        <begin position="652"/>
        <end position="677"/>
    </location>
</feature>
<feature type="transmembrane region" description="Helical" evidence="4">
    <location>
        <begin position="334"/>
        <end position="355"/>
    </location>
</feature>
<feature type="transmembrane region" description="Helical" evidence="4">
    <location>
        <begin position="947"/>
        <end position="966"/>
    </location>
</feature>
<proteinExistence type="inferred from homology"/>
<dbReference type="Proteomes" id="UP000038010">
    <property type="component" value="Unassembled WGS sequence"/>
</dbReference>
<dbReference type="InterPro" id="IPR011701">
    <property type="entry name" value="MFS"/>
</dbReference>
<organism evidence="6 7">
    <name type="scientific">Cyphellophora attinorum</name>
    <dbReference type="NCBI Taxonomy" id="1664694"/>
    <lineage>
        <taxon>Eukaryota</taxon>
        <taxon>Fungi</taxon>
        <taxon>Dikarya</taxon>
        <taxon>Ascomycota</taxon>
        <taxon>Pezizomycotina</taxon>
        <taxon>Eurotiomycetes</taxon>
        <taxon>Chaetothyriomycetidae</taxon>
        <taxon>Chaetothyriales</taxon>
        <taxon>Cyphellophoraceae</taxon>
        <taxon>Cyphellophora</taxon>
    </lineage>
</organism>
<dbReference type="Pfam" id="PF07690">
    <property type="entry name" value="MFS_1"/>
    <property type="match status" value="1"/>
</dbReference>
<feature type="transmembrane region" description="Helical" evidence="4">
    <location>
        <begin position="494"/>
        <end position="513"/>
    </location>
</feature>
<feature type="domain" description="Cas1p 10 TM acyl transferase" evidence="5">
    <location>
        <begin position="215"/>
        <end position="602"/>
    </location>
</feature>
<reference evidence="6 7" key="1">
    <citation type="submission" date="2015-06" db="EMBL/GenBank/DDBJ databases">
        <title>Draft genome of the ant-associated black yeast Phialophora attae CBS 131958.</title>
        <authorList>
            <person name="Moreno L.F."/>
            <person name="Stielow B.J."/>
            <person name="de Hoog S."/>
            <person name="Vicente V.A."/>
            <person name="Weiss V.A."/>
            <person name="de Vries M."/>
            <person name="Cruz L.M."/>
            <person name="Souza E.M."/>
        </authorList>
    </citation>
    <scope>NUCLEOTIDE SEQUENCE [LARGE SCALE GENOMIC DNA]</scope>
    <source>
        <strain evidence="6 7">CBS 131958</strain>
    </source>
</reference>
<keyword evidence="7" id="KW-1185">Reference proteome</keyword>
<comment type="similarity">
    <text evidence="2">Belongs to the major facilitator superfamily. Monocarboxylate porter (TC 2.A.1.13) family.</text>
</comment>
<dbReference type="PANTHER" id="PTHR11360">
    <property type="entry name" value="MONOCARBOXYLATE TRANSPORTER"/>
    <property type="match status" value="1"/>
</dbReference>
<evidence type="ECO:0000313" key="6">
    <source>
        <dbReference type="EMBL" id="KPI36622.1"/>
    </source>
</evidence>
<keyword evidence="4" id="KW-1133">Transmembrane helix</keyword>
<feature type="compositionally biased region" description="Low complexity" evidence="3">
    <location>
        <begin position="652"/>
        <end position="661"/>
    </location>
</feature>
<dbReference type="PANTHER" id="PTHR11360:SF315">
    <property type="entry name" value="TRANSPORTER MCH2-RELATED"/>
    <property type="match status" value="1"/>
</dbReference>
<feature type="transmembrane region" description="Helical" evidence="4">
    <location>
        <begin position="887"/>
        <end position="914"/>
    </location>
</feature>
<feature type="transmembrane region" description="Helical" evidence="4">
    <location>
        <begin position="460"/>
        <end position="482"/>
    </location>
</feature>
<sequence>MTEFIWDPYLNNTRLAGLRNTKANGSTDHGYEVAQEHEPRAPRFIIIGGGLWHARYLTTSNNSMSAEDVSPIYSSYLRRFLESRHNATETEIVPVFLPIQPYHPWLDQERRKFFAPSRIKRMNNVLRDVSEEYQLNVFWASTKMTTGSAAFQADGLHLKPFVAKKELEVLSTRLCPRMQDHTCCSKSADTAQGQVLILFAAIATVTGSCLHRSAAARALAVMAATLIYCFCADRTMLFERVNKLVDPQLFIFFCFFALGAGIMTTSICSADESLCREQTQEWKGWMQIVILLYHYFGMSRIVWAYRTVRVLVAAYFFLTGYGHATYFIRTRDFSMRRVAAVLLRTNLLSCILPFIMDTYYQFYYFPLLTSIWVLITWATVPLELNWYSSLRVVYSAGATTIAYARSDRFFRLLSRMGMMEIDVREFKFRFGLDLYAAYAGMLLAMLIALRPDLFTIQNRITQVISWTATLLATAVYLSHATNADKETFNATHRYTSIIPILSYVFVRNAFAAWRSRYSRFFAWFGRHSLETFVLQYHIWLAADTHGILHLGLIDRNYTEESTRGSWRFWVEVVLVTACFLWICSAVGRATGVIVKCIMGGPQSEDGSYEKSDELISHQHSAFAPNMPSSSEKSAINEDYNVDHGRSEKIALPSSPQAAIPPQSSPHERPAELDESPPPDGGYGWVCCLAVTGINGFIWGNLASYGVYLSYYLTNSGRYGGTPIAYAFIGGANFAAAMLIAPLTNILIRRYGTKFPMYLGILLWLAGWIAASYSHKYWQFFLSQGILVGLGAGLNWLPAAPILPQWFSRKRSLAQGLASSGSGTIGVIYAVATTPMIENLGLGWSLRITGITSTAVLLACTWVLKDRNVSTKADVRPFDVRLLRDKGVWLLSGYTFFGTLGYMVVISSFSAFAGYTQTQGGNAIAILNAGTALGRPLIGILSDRVGRITTACGITAFNALLAFAFWIPVTTYAPLLVLAIIYGGTCGVFWATIAPLSAEVVPLSQIASLLCLQWLTVSMPSLVSQAIALEIRQPLRPGPGGGRWVFVYPQVYTGITYTIAALFLLELRRQKVGLWAWERHAAVREVVKKDEEERAAVGQRHAMSSTHAVEGAK</sequence>
<dbReference type="InterPro" id="IPR036259">
    <property type="entry name" value="MFS_trans_sf"/>
</dbReference>
<feature type="transmembrane region" description="Helical" evidence="4">
    <location>
        <begin position="214"/>
        <end position="232"/>
    </location>
</feature>
<feature type="transmembrane region" description="Helical" evidence="4">
    <location>
        <begin position="566"/>
        <end position="587"/>
    </location>
</feature>
<evidence type="ECO:0000256" key="2">
    <source>
        <dbReference type="ARBA" id="ARBA00006727"/>
    </source>
</evidence>
<gene>
    <name evidence="6" type="ORF">AB675_9979</name>
</gene>
<feature type="transmembrane region" description="Helical" evidence="4">
    <location>
        <begin position="843"/>
        <end position="863"/>
    </location>
</feature>
<keyword evidence="4" id="KW-0472">Membrane</keyword>
<comment type="caution">
    <text evidence="6">The sequence shown here is derived from an EMBL/GenBank/DDBJ whole genome shotgun (WGS) entry which is preliminary data.</text>
</comment>
<dbReference type="EMBL" id="LFJN01000029">
    <property type="protein sequence ID" value="KPI36622.1"/>
    <property type="molecule type" value="Genomic_DNA"/>
</dbReference>
<feature type="transmembrane region" description="Helical" evidence="4">
    <location>
        <begin position="426"/>
        <end position="448"/>
    </location>
</feature>
<dbReference type="GO" id="GO:0016740">
    <property type="term" value="F:transferase activity"/>
    <property type="evidence" value="ECO:0007669"/>
    <property type="project" value="UniProtKB-KW"/>
</dbReference>
<dbReference type="Pfam" id="PF07779">
    <property type="entry name" value="Cas1_AcylT"/>
    <property type="match status" value="1"/>
</dbReference>
<comment type="subcellular location">
    <subcellularLocation>
        <location evidence="1">Membrane</location>
        <topology evidence="1">Multi-pass membrane protein</topology>
    </subcellularLocation>
</comment>
<dbReference type="SUPFAM" id="SSF103473">
    <property type="entry name" value="MFS general substrate transporter"/>
    <property type="match status" value="1"/>
</dbReference>
<accession>A0A0N1GZI8</accession>
<evidence type="ECO:0000259" key="5">
    <source>
        <dbReference type="Pfam" id="PF07779"/>
    </source>
</evidence>
<dbReference type="GeneID" id="28742438"/>
<feature type="transmembrane region" description="Helical" evidence="4">
    <location>
        <begin position="682"/>
        <end position="703"/>
    </location>
</feature>
<dbReference type="VEuPathDB" id="FungiDB:AB675_9979"/>
<evidence type="ECO:0000313" key="7">
    <source>
        <dbReference type="Proteomes" id="UP000038010"/>
    </source>
</evidence>
<dbReference type="InterPro" id="IPR050327">
    <property type="entry name" value="Proton-linked_MCT"/>
</dbReference>